<evidence type="ECO:0000256" key="3">
    <source>
        <dbReference type="ARBA" id="ARBA00022448"/>
    </source>
</evidence>
<keyword evidence="6 8" id="KW-1133">Transmembrane helix</keyword>
<name>A0ABS1SHC1_9MICO</name>
<feature type="transmembrane region" description="Helical" evidence="8">
    <location>
        <begin position="245"/>
        <end position="265"/>
    </location>
</feature>
<comment type="function">
    <text evidence="8">Uptake of L-lactate across the membrane. Can also transport D-lactate and glycolate.</text>
</comment>
<evidence type="ECO:0000313" key="10">
    <source>
        <dbReference type="EMBL" id="MBL3679958.1"/>
    </source>
</evidence>
<evidence type="ECO:0000313" key="11">
    <source>
        <dbReference type="Proteomes" id="UP001645859"/>
    </source>
</evidence>
<feature type="transmembrane region" description="Helical" evidence="8">
    <location>
        <begin position="389"/>
        <end position="406"/>
    </location>
</feature>
<evidence type="ECO:0000256" key="8">
    <source>
        <dbReference type="RuleBase" id="RU365092"/>
    </source>
</evidence>
<feature type="transmembrane region" description="Helical" evidence="8">
    <location>
        <begin position="181"/>
        <end position="201"/>
    </location>
</feature>
<feature type="transmembrane region" description="Helical" evidence="8">
    <location>
        <begin position="129"/>
        <end position="149"/>
    </location>
</feature>
<feature type="transmembrane region" description="Helical" evidence="8">
    <location>
        <begin position="41"/>
        <end position="59"/>
    </location>
</feature>
<accession>A0ABS1SHC1</accession>
<keyword evidence="5 8" id="KW-0812">Transmembrane</keyword>
<evidence type="ECO:0000256" key="5">
    <source>
        <dbReference type="ARBA" id="ARBA00022692"/>
    </source>
</evidence>
<dbReference type="PANTHER" id="PTHR30003:SF0">
    <property type="entry name" value="GLYCOLATE PERMEASE GLCA-RELATED"/>
    <property type="match status" value="1"/>
</dbReference>
<comment type="caution">
    <text evidence="10">The sequence shown here is derived from an EMBL/GenBank/DDBJ whole genome shotgun (WGS) entry which is preliminary data.</text>
</comment>
<evidence type="ECO:0000256" key="6">
    <source>
        <dbReference type="ARBA" id="ARBA00022989"/>
    </source>
</evidence>
<organism evidence="10 11">
    <name type="scientific">Leucobacter chromiireducens subsp. solipictus</name>
    <dbReference type="NCBI Taxonomy" id="398235"/>
    <lineage>
        <taxon>Bacteria</taxon>
        <taxon>Bacillati</taxon>
        <taxon>Actinomycetota</taxon>
        <taxon>Actinomycetes</taxon>
        <taxon>Micrococcales</taxon>
        <taxon>Microbacteriaceae</taxon>
        <taxon>Leucobacter</taxon>
    </lineage>
</organism>
<keyword evidence="3 8" id="KW-0813">Transport</keyword>
<dbReference type="Pfam" id="PF02652">
    <property type="entry name" value="Lactate_perm"/>
    <property type="match status" value="2"/>
</dbReference>
<keyword evidence="7 8" id="KW-0472">Membrane</keyword>
<evidence type="ECO:0000256" key="7">
    <source>
        <dbReference type="ARBA" id="ARBA00023136"/>
    </source>
</evidence>
<keyword evidence="11" id="KW-1185">Reference proteome</keyword>
<sequence length="529" mass="51584">MGGAHPAPGLPSRPGLPRAAAGVGPLGGCSGRGDPTAAGPVTALLGAAPVFAVVLAIGLRASSRTAALSGLAVAAVVTAIGFPVSWRTLAAAGWEWAPTGVEVMLILAGGICFAEAGRATGIQDTISRWVQRAFGTGVAPVLAIVHGLTPLTESVTGYGVGAAIAVPLILALGVPGPRAAAVSLCGLCTVPWGSMGPGTLIGAQLGGVTLDEIGVASALFTLPVTIATGIGAAVLVAAPERRWRAALAGAGSGALLAAGILAANLAVGTPPAGALGAVLTLGVHAAIRRLRAHATTAGSGDVGGAGRPERTAGEPGELSRAAVPYGVVLGGMLVAHTVFRLAPSVPAGVRGVLGSPAWWLACAIAVIFLTRDADRREILRGAGRMWARVAPPTAVFLLLGILMSTAGMPQAIAGALAALGTPVVLALPFLAGFSGFITGSNTGANALAAASQGEVARALALDAPLVMGAHNAAASVAVMSAPARVELAAQLARVPAARTRIQLFAWGTALAACAGIAGMSAALTGAGLM</sequence>
<keyword evidence="4 8" id="KW-1003">Cell membrane</keyword>
<feature type="transmembrane region" description="Helical" evidence="8">
    <location>
        <begin position="412"/>
        <end position="433"/>
    </location>
</feature>
<evidence type="ECO:0000256" key="9">
    <source>
        <dbReference type="SAM" id="MobiDB-lite"/>
    </source>
</evidence>
<gene>
    <name evidence="10" type="ORF">D3230_11770</name>
</gene>
<feature type="transmembrane region" description="Helical" evidence="8">
    <location>
        <begin position="155"/>
        <end position="174"/>
    </location>
</feature>
<dbReference type="EMBL" id="QYAC01000006">
    <property type="protein sequence ID" value="MBL3679958.1"/>
    <property type="molecule type" value="Genomic_DNA"/>
</dbReference>
<dbReference type="Proteomes" id="UP001645859">
    <property type="component" value="Unassembled WGS sequence"/>
</dbReference>
<feature type="transmembrane region" description="Helical" evidence="8">
    <location>
        <begin position="66"/>
        <end position="84"/>
    </location>
</feature>
<feature type="transmembrane region" description="Helical" evidence="8">
    <location>
        <begin position="213"/>
        <end position="238"/>
    </location>
</feature>
<proteinExistence type="inferred from homology"/>
<evidence type="ECO:0000256" key="4">
    <source>
        <dbReference type="ARBA" id="ARBA00022475"/>
    </source>
</evidence>
<evidence type="ECO:0000256" key="1">
    <source>
        <dbReference type="ARBA" id="ARBA00004651"/>
    </source>
</evidence>
<dbReference type="PANTHER" id="PTHR30003">
    <property type="entry name" value="L-LACTATE PERMEASE"/>
    <property type="match status" value="1"/>
</dbReference>
<feature type="transmembrane region" description="Helical" evidence="8">
    <location>
        <begin position="96"/>
        <end position="117"/>
    </location>
</feature>
<protein>
    <recommendedName>
        <fullName evidence="8">L-lactate permease</fullName>
    </recommendedName>
</protein>
<evidence type="ECO:0000256" key="2">
    <source>
        <dbReference type="ARBA" id="ARBA00010100"/>
    </source>
</evidence>
<reference evidence="10 11" key="1">
    <citation type="submission" date="2018-09" db="EMBL/GenBank/DDBJ databases">
        <title>Comparative genomics of Leucobacter spp.</title>
        <authorList>
            <person name="Reis A.C."/>
            <person name="Kolvenbach B.A."/>
            <person name="Corvini P.F.X."/>
            <person name="Nunes O.C."/>
        </authorList>
    </citation>
    <scope>NUCLEOTIDE SEQUENCE [LARGE SCALE GENOMIC DNA]</scope>
    <source>
        <strain evidence="10 11">TAN 31504</strain>
    </source>
</reference>
<comment type="similarity">
    <text evidence="2 8">Belongs to the lactate permease family.</text>
</comment>
<dbReference type="InterPro" id="IPR003804">
    <property type="entry name" value="Lactate_perm"/>
</dbReference>
<feature type="transmembrane region" description="Helical" evidence="8">
    <location>
        <begin position="348"/>
        <end position="369"/>
    </location>
</feature>
<feature type="region of interest" description="Disordered" evidence="9">
    <location>
        <begin position="296"/>
        <end position="317"/>
    </location>
</feature>
<comment type="subcellular location">
    <subcellularLocation>
        <location evidence="1 8">Cell membrane</location>
        <topology evidence="1 8">Multi-pass membrane protein</topology>
    </subcellularLocation>
</comment>
<feature type="transmembrane region" description="Helical" evidence="8">
    <location>
        <begin position="503"/>
        <end position="523"/>
    </location>
</feature>